<name>A0A6A5QCE8_AMPQU</name>
<organism evidence="2 3">
    <name type="scientific">Ampelomyces quisqualis</name>
    <name type="common">Powdery mildew agent</name>
    <dbReference type="NCBI Taxonomy" id="50730"/>
    <lineage>
        <taxon>Eukaryota</taxon>
        <taxon>Fungi</taxon>
        <taxon>Dikarya</taxon>
        <taxon>Ascomycota</taxon>
        <taxon>Pezizomycotina</taxon>
        <taxon>Dothideomycetes</taxon>
        <taxon>Pleosporomycetidae</taxon>
        <taxon>Pleosporales</taxon>
        <taxon>Pleosporineae</taxon>
        <taxon>Phaeosphaeriaceae</taxon>
        <taxon>Ampelomyces</taxon>
    </lineage>
</organism>
<keyword evidence="1" id="KW-0812">Transmembrane</keyword>
<dbReference type="EMBL" id="ML979140">
    <property type="protein sequence ID" value="KAF1912540.1"/>
    <property type="molecule type" value="Genomic_DNA"/>
</dbReference>
<keyword evidence="1" id="KW-1133">Transmembrane helix</keyword>
<proteinExistence type="predicted"/>
<protein>
    <submittedName>
        <fullName evidence="2">Uncharacterized protein</fullName>
    </submittedName>
</protein>
<keyword evidence="3" id="KW-1185">Reference proteome</keyword>
<evidence type="ECO:0000313" key="3">
    <source>
        <dbReference type="Proteomes" id="UP000800096"/>
    </source>
</evidence>
<keyword evidence="1" id="KW-0472">Membrane</keyword>
<evidence type="ECO:0000313" key="2">
    <source>
        <dbReference type="EMBL" id="KAF1912540.1"/>
    </source>
</evidence>
<sequence length="104" mass="11845">MPSLPRRTPASPLEPLVTPAVHATDWPLIYILLTVFIILSLEFALAITWIRIHNLRSKARWRSLRERGVIIVSGAAMVWAQDLPSRRGGISRMNLHDARRDRGK</sequence>
<dbReference type="OrthoDB" id="3799089at2759"/>
<dbReference type="AlphaFoldDB" id="A0A6A5QCE8"/>
<reference evidence="2" key="1">
    <citation type="journal article" date="2020" name="Stud. Mycol.">
        <title>101 Dothideomycetes genomes: a test case for predicting lifestyles and emergence of pathogens.</title>
        <authorList>
            <person name="Haridas S."/>
            <person name="Albert R."/>
            <person name="Binder M."/>
            <person name="Bloem J."/>
            <person name="Labutti K."/>
            <person name="Salamov A."/>
            <person name="Andreopoulos B."/>
            <person name="Baker S."/>
            <person name="Barry K."/>
            <person name="Bills G."/>
            <person name="Bluhm B."/>
            <person name="Cannon C."/>
            <person name="Castanera R."/>
            <person name="Culley D."/>
            <person name="Daum C."/>
            <person name="Ezra D."/>
            <person name="Gonzalez J."/>
            <person name="Henrissat B."/>
            <person name="Kuo A."/>
            <person name="Liang C."/>
            <person name="Lipzen A."/>
            <person name="Lutzoni F."/>
            <person name="Magnuson J."/>
            <person name="Mondo S."/>
            <person name="Nolan M."/>
            <person name="Ohm R."/>
            <person name="Pangilinan J."/>
            <person name="Park H.-J."/>
            <person name="Ramirez L."/>
            <person name="Alfaro M."/>
            <person name="Sun H."/>
            <person name="Tritt A."/>
            <person name="Yoshinaga Y."/>
            <person name="Zwiers L.-H."/>
            <person name="Turgeon B."/>
            <person name="Goodwin S."/>
            <person name="Spatafora J."/>
            <person name="Crous P."/>
            <person name="Grigoriev I."/>
        </authorList>
    </citation>
    <scope>NUCLEOTIDE SEQUENCE</scope>
    <source>
        <strain evidence="2">HMLAC05119</strain>
    </source>
</reference>
<feature type="transmembrane region" description="Helical" evidence="1">
    <location>
        <begin position="28"/>
        <end position="52"/>
    </location>
</feature>
<accession>A0A6A5QCE8</accession>
<dbReference type="Proteomes" id="UP000800096">
    <property type="component" value="Unassembled WGS sequence"/>
</dbReference>
<evidence type="ECO:0000256" key="1">
    <source>
        <dbReference type="SAM" id="Phobius"/>
    </source>
</evidence>
<gene>
    <name evidence="2" type="ORF">BDU57DRAFT_459278</name>
</gene>